<feature type="compositionally biased region" description="Polar residues" evidence="13">
    <location>
        <begin position="476"/>
        <end position="485"/>
    </location>
</feature>
<dbReference type="RefSeq" id="XP_023004280.1">
    <property type="nucleotide sequence ID" value="XM_023148512.1"/>
</dbReference>
<evidence type="ECO:0000256" key="10">
    <source>
        <dbReference type="ARBA" id="ARBA00023161"/>
    </source>
</evidence>
<dbReference type="GO" id="GO:0006397">
    <property type="term" value="P:mRNA processing"/>
    <property type="evidence" value="ECO:0007669"/>
    <property type="project" value="UniProtKB-KW"/>
</dbReference>
<dbReference type="Pfam" id="PF09405">
    <property type="entry name" value="Btz"/>
    <property type="match status" value="1"/>
</dbReference>
<feature type="compositionally biased region" description="Basic and acidic residues" evidence="13">
    <location>
        <begin position="100"/>
        <end position="113"/>
    </location>
</feature>
<organism evidence="15 17">
    <name type="scientific">Cucurbita maxima</name>
    <name type="common">Pumpkin</name>
    <name type="synonym">Winter squash</name>
    <dbReference type="NCBI Taxonomy" id="3661"/>
    <lineage>
        <taxon>Eukaryota</taxon>
        <taxon>Viridiplantae</taxon>
        <taxon>Streptophyta</taxon>
        <taxon>Embryophyta</taxon>
        <taxon>Tracheophyta</taxon>
        <taxon>Spermatophyta</taxon>
        <taxon>Magnoliopsida</taxon>
        <taxon>eudicotyledons</taxon>
        <taxon>Gunneridae</taxon>
        <taxon>Pentapetalae</taxon>
        <taxon>rosids</taxon>
        <taxon>fabids</taxon>
        <taxon>Cucurbitales</taxon>
        <taxon>Cucurbitaceae</taxon>
        <taxon>Cucurbiteae</taxon>
        <taxon>Cucurbita</taxon>
    </lineage>
</organism>
<evidence type="ECO:0000256" key="11">
    <source>
        <dbReference type="ARBA" id="ARBA00023187"/>
    </source>
</evidence>
<dbReference type="GO" id="GO:0003729">
    <property type="term" value="F:mRNA binding"/>
    <property type="evidence" value="ECO:0007669"/>
    <property type="project" value="InterPro"/>
</dbReference>
<feature type="compositionally biased region" description="Low complexity" evidence="13">
    <location>
        <begin position="641"/>
        <end position="652"/>
    </location>
</feature>
<accession>A0A6J1KRP2</accession>
<dbReference type="SMART" id="SM01044">
    <property type="entry name" value="Btz"/>
    <property type="match status" value="1"/>
</dbReference>
<dbReference type="GO" id="GO:0035145">
    <property type="term" value="C:exon-exon junction complex"/>
    <property type="evidence" value="ECO:0007669"/>
    <property type="project" value="InterPro"/>
</dbReference>
<feature type="compositionally biased region" description="Acidic residues" evidence="13">
    <location>
        <begin position="30"/>
        <end position="39"/>
    </location>
</feature>
<feature type="region of interest" description="Disordered" evidence="13">
    <location>
        <begin position="628"/>
        <end position="682"/>
    </location>
</feature>
<gene>
    <name evidence="16 17 18" type="primary">LOC111497654</name>
</gene>
<feature type="region of interest" description="Disordered" evidence="13">
    <location>
        <begin position="1"/>
        <end position="156"/>
    </location>
</feature>
<feature type="compositionally biased region" description="Basic and acidic residues" evidence="13">
    <location>
        <begin position="205"/>
        <end position="218"/>
    </location>
</feature>
<reference evidence="16 17" key="1">
    <citation type="submission" date="2025-04" db="UniProtKB">
        <authorList>
            <consortium name="RefSeq"/>
        </authorList>
    </citation>
    <scope>IDENTIFICATION</scope>
    <source>
        <tissue evidence="16 17">Young leaves</tissue>
    </source>
</reference>
<evidence type="ECO:0000313" key="16">
    <source>
        <dbReference type="RefSeq" id="XP_023004280.1"/>
    </source>
</evidence>
<evidence type="ECO:0000313" key="17">
    <source>
        <dbReference type="RefSeq" id="XP_023004281.1"/>
    </source>
</evidence>
<feature type="compositionally biased region" description="Acidic residues" evidence="13">
    <location>
        <begin position="64"/>
        <end position="99"/>
    </location>
</feature>
<dbReference type="AlphaFoldDB" id="A0A6J1KRP2"/>
<dbReference type="OrthoDB" id="660348at2759"/>
<feature type="region of interest" description="Disordered" evidence="13">
    <location>
        <begin position="470"/>
        <end position="508"/>
    </location>
</feature>
<keyword evidence="8" id="KW-0810">Translation regulation</keyword>
<evidence type="ECO:0000256" key="2">
    <source>
        <dbReference type="ARBA" id="ARBA00004496"/>
    </source>
</evidence>
<evidence type="ECO:0000313" key="18">
    <source>
        <dbReference type="RefSeq" id="XP_023004282.1"/>
    </source>
</evidence>
<feature type="region of interest" description="Disordered" evidence="13">
    <location>
        <begin position="205"/>
        <end position="309"/>
    </location>
</feature>
<evidence type="ECO:0000259" key="14">
    <source>
        <dbReference type="SMART" id="SM01044"/>
    </source>
</evidence>
<keyword evidence="15" id="KW-1185">Reference proteome</keyword>
<feature type="compositionally biased region" description="Basic and acidic residues" evidence="13">
    <location>
        <begin position="16"/>
        <end position="29"/>
    </location>
</feature>
<evidence type="ECO:0000256" key="7">
    <source>
        <dbReference type="ARBA" id="ARBA00022816"/>
    </source>
</evidence>
<proteinExistence type="inferred from homology"/>
<evidence type="ECO:0000256" key="13">
    <source>
        <dbReference type="SAM" id="MobiDB-lite"/>
    </source>
</evidence>
<dbReference type="InterPro" id="IPR018545">
    <property type="entry name" value="Btz_dom"/>
</dbReference>
<protein>
    <submittedName>
        <fullName evidence="16 17">Protein MLN51 homolog isoform X1</fullName>
    </submittedName>
</protein>
<keyword evidence="4" id="KW-0813">Transport</keyword>
<keyword evidence="6" id="KW-0507">mRNA processing</keyword>
<dbReference type="GO" id="GO:0005737">
    <property type="term" value="C:cytoplasm"/>
    <property type="evidence" value="ECO:0007669"/>
    <property type="project" value="UniProtKB-SubCell"/>
</dbReference>
<feature type="compositionally biased region" description="Basic and acidic residues" evidence="13">
    <location>
        <begin position="283"/>
        <end position="292"/>
    </location>
</feature>
<evidence type="ECO:0000256" key="1">
    <source>
        <dbReference type="ARBA" id="ARBA00004123"/>
    </source>
</evidence>
<comment type="similarity">
    <text evidence="3">Belongs to the CASC3 family.</text>
</comment>
<dbReference type="GeneID" id="111497654"/>
<dbReference type="Proteomes" id="UP000504608">
    <property type="component" value="Unplaced"/>
</dbReference>
<feature type="compositionally biased region" description="Polar residues" evidence="13">
    <location>
        <begin position="243"/>
        <end position="254"/>
    </location>
</feature>
<dbReference type="InterPro" id="IPR044796">
    <property type="entry name" value="MLN51_plant"/>
</dbReference>
<feature type="compositionally biased region" description="Acidic residues" evidence="13">
    <location>
        <begin position="1"/>
        <end position="15"/>
    </location>
</feature>
<feature type="region of interest" description="Disordered" evidence="13">
    <location>
        <begin position="389"/>
        <end position="438"/>
    </location>
</feature>
<feature type="compositionally biased region" description="Polar residues" evidence="13">
    <location>
        <begin position="426"/>
        <end position="438"/>
    </location>
</feature>
<dbReference type="PANTHER" id="PTHR46837:SF5">
    <property type="entry name" value="PROTEIN MLN51 HOMOLOG"/>
    <property type="match status" value="1"/>
</dbReference>
<keyword evidence="12" id="KW-0539">Nucleus</keyword>
<comment type="subcellular location">
    <subcellularLocation>
        <location evidence="2">Cytoplasm</location>
    </subcellularLocation>
    <subcellularLocation>
        <location evidence="1">Nucleus</location>
    </subcellularLocation>
</comment>
<dbReference type="RefSeq" id="XP_023004281.1">
    <property type="nucleotide sequence ID" value="XM_023148513.1"/>
</dbReference>
<keyword evidence="10" id="KW-0866">Nonsense-mediated mRNA decay</keyword>
<evidence type="ECO:0000256" key="4">
    <source>
        <dbReference type="ARBA" id="ARBA00022448"/>
    </source>
</evidence>
<dbReference type="GO" id="GO:0051028">
    <property type="term" value="P:mRNA transport"/>
    <property type="evidence" value="ECO:0007669"/>
    <property type="project" value="UniProtKB-KW"/>
</dbReference>
<evidence type="ECO:0000256" key="12">
    <source>
        <dbReference type="ARBA" id="ARBA00023242"/>
    </source>
</evidence>
<dbReference type="KEGG" id="cmax:111497654"/>
<keyword evidence="9" id="KW-0694">RNA-binding</keyword>
<keyword evidence="11" id="KW-0508">mRNA splicing</keyword>
<evidence type="ECO:0000256" key="9">
    <source>
        <dbReference type="ARBA" id="ARBA00022884"/>
    </source>
</evidence>
<keyword evidence="5" id="KW-0963">Cytoplasm</keyword>
<keyword evidence="7" id="KW-0509">mRNA transport</keyword>
<dbReference type="GO" id="GO:0008380">
    <property type="term" value="P:RNA splicing"/>
    <property type="evidence" value="ECO:0007669"/>
    <property type="project" value="UniProtKB-KW"/>
</dbReference>
<evidence type="ECO:0000256" key="5">
    <source>
        <dbReference type="ARBA" id="ARBA00022490"/>
    </source>
</evidence>
<feature type="compositionally biased region" description="Acidic residues" evidence="13">
    <location>
        <begin position="138"/>
        <end position="147"/>
    </location>
</feature>
<feature type="compositionally biased region" description="Polar residues" evidence="13">
    <location>
        <begin position="389"/>
        <end position="418"/>
    </location>
</feature>
<name>A0A6J1KRP2_CUCMA</name>
<dbReference type="RefSeq" id="XP_023004282.1">
    <property type="nucleotide sequence ID" value="XM_023148514.1"/>
</dbReference>
<evidence type="ECO:0000256" key="8">
    <source>
        <dbReference type="ARBA" id="ARBA00022845"/>
    </source>
</evidence>
<feature type="domain" description="Btz" evidence="14">
    <location>
        <begin position="125"/>
        <end position="231"/>
    </location>
</feature>
<evidence type="ECO:0000256" key="3">
    <source>
        <dbReference type="ARBA" id="ARBA00009548"/>
    </source>
</evidence>
<evidence type="ECO:0000256" key="6">
    <source>
        <dbReference type="ARBA" id="ARBA00022664"/>
    </source>
</evidence>
<feature type="compositionally biased region" description="Basic residues" evidence="13">
    <location>
        <begin position="219"/>
        <end position="229"/>
    </location>
</feature>
<sequence>MATATEEEVDYESDPEEAKRLLAMRRREASDDEEGEGEGGEGKRTIRRVGIHSDDSDGQGGAAEYDDEDELGEEVDEDEVAVGVEDVDEGEEVGEEEDEARYRDRKLGGHGELDAASGNAVKELDDDGRSLAEGQSDLPEENLEGEFSEEKKANEPFAVPTAGAFYMHDDRFRDNAGGRHRRMHGGRRLWESKDDMKWGHDKFEEITLHERHRGERKTSKSHPRGRGKSRGMDHGYARGNRSRAYNKNNTQNDASKVVRGRGPRRYESTTDNNIRSSPSQDKQSVKPPERALHNHTGRTLAPPPNVEGEPVSVRKHVFASSLNSASPPFYPSGTSSKNILKLEKSEVQAGLPEKNMYGDSRSMSQSSVMVDGRHVVDAVAMDRLYINDSTNPSLGNLSSKTNSGSSVVNNAQIPQSRPQGRGAGVGSTSYPPASLHSQVNNVSLPTQSHGVTRTPSQNRVQPAVQVPVQQLGQRPDSGSQSSSPPKTALSVNSVESGSGEVDSYSESSKLKTALVGKGKGMAQGIGAGSFIYSGAQIMGTSGNMNITHGDQNFPHTPAFLPVMQFGGQHPGGIGVPAVGMAFPGYVAQPQLGMGNSEMTWLPVLAGAAGALGATYCSPYIAVDGSYHARPSGQTSSVATLSKENNTNKSSNEAKPSQNELENDDVGQRQNKPRRYSEMNFGQ</sequence>
<dbReference type="GO" id="GO:0006417">
    <property type="term" value="P:regulation of translation"/>
    <property type="evidence" value="ECO:0007669"/>
    <property type="project" value="UniProtKB-KW"/>
</dbReference>
<dbReference type="PANTHER" id="PTHR46837">
    <property type="entry name" value="PROTEIN MLN51 HOMOLOG"/>
    <property type="match status" value="1"/>
</dbReference>
<evidence type="ECO:0000313" key="15">
    <source>
        <dbReference type="Proteomes" id="UP000504608"/>
    </source>
</evidence>
<feature type="compositionally biased region" description="Low complexity" evidence="13">
    <location>
        <begin position="490"/>
        <end position="507"/>
    </location>
</feature>
<feature type="compositionally biased region" description="Polar residues" evidence="13">
    <location>
        <begin position="269"/>
        <end position="282"/>
    </location>
</feature>
<dbReference type="GO" id="GO:0000184">
    <property type="term" value="P:nuclear-transcribed mRNA catabolic process, nonsense-mediated decay"/>
    <property type="evidence" value="ECO:0007669"/>
    <property type="project" value="UniProtKB-KW"/>
</dbReference>